<dbReference type="InterPro" id="IPR025455">
    <property type="entry name" value="DUF4276"/>
</dbReference>
<feature type="compositionally biased region" description="Basic and acidic residues" evidence="1">
    <location>
        <begin position="151"/>
        <end position="168"/>
    </location>
</feature>
<reference evidence="2" key="1">
    <citation type="submission" date="2021-01" db="EMBL/GenBank/DDBJ databases">
        <title>Modified the classification status of verrucomicrobia.</title>
        <authorList>
            <person name="Feng X."/>
        </authorList>
    </citation>
    <scope>NUCLEOTIDE SEQUENCE</scope>
    <source>
        <strain evidence="2">KCTC 12986</strain>
    </source>
</reference>
<accession>A0A934RTJ1</accession>
<dbReference type="AlphaFoldDB" id="A0A934RTJ1"/>
<dbReference type="Pfam" id="PF14103">
    <property type="entry name" value="DUF4276"/>
    <property type="match status" value="1"/>
</dbReference>
<comment type="caution">
    <text evidence="2">The sequence shown here is derived from an EMBL/GenBank/DDBJ whole genome shotgun (WGS) entry which is preliminary data.</text>
</comment>
<name>A0A934RTJ1_9BACT</name>
<proteinExistence type="predicted"/>
<keyword evidence="3" id="KW-1185">Reference proteome</keyword>
<sequence>MKRCLIITEGQTEERFIKDLLAPYFLTLELAVTPTILNTKVVKSGQNFKGGVTSYPRLRRDISKCLGDSSALLTTFIDYYGLPDDVPGMENRPQGSALDRVRHVEAAIRQDFGNPANFKPFLMLHEFEAFLFCDCQITATAALQGGQARELERAAGERSPEEINERPESAPSKRILQIFPAFRKTLHGPTAAKRIGLETLRRKCPHFDSWLSDLENFARP</sequence>
<evidence type="ECO:0000313" key="2">
    <source>
        <dbReference type="EMBL" id="MBK1833910.1"/>
    </source>
</evidence>
<evidence type="ECO:0000256" key="1">
    <source>
        <dbReference type="SAM" id="MobiDB-lite"/>
    </source>
</evidence>
<gene>
    <name evidence="2" type="ORF">JIN78_07550</name>
</gene>
<protein>
    <submittedName>
        <fullName evidence="2">DUF4276 family protein</fullName>
    </submittedName>
</protein>
<feature type="region of interest" description="Disordered" evidence="1">
    <location>
        <begin position="151"/>
        <end position="170"/>
    </location>
</feature>
<dbReference type="EMBL" id="JAENIO010000015">
    <property type="protein sequence ID" value="MBK1833910.1"/>
    <property type="molecule type" value="Genomic_DNA"/>
</dbReference>
<organism evidence="2 3">
    <name type="scientific">Roseibacillus ishigakijimensis</name>
    <dbReference type="NCBI Taxonomy" id="454146"/>
    <lineage>
        <taxon>Bacteria</taxon>
        <taxon>Pseudomonadati</taxon>
        <taxon>Verrucomicrobiota</taxon>
        <taxon>Verrucomicrobiia</taxon>
        <taxon>Verrucomicrobiales</taxon>
        <taxon>Verrucomicrobiaceae</taxon>
        <taxon>Roseibacillus</taxon>
    </lineage>
</organism>
<dbReference type="RefSeq" id="WP_200391346.1">
    <property type="nucleotide sequence ID" value="NZ_JAENIO010000015.1"/>
</dbReference>
<evidence type="ECO:0000313" key="3">
    <source>
        <dbReference type="Proteomes" id="UP000604083"/>
    </source>
</evidence>
<dbReference type="Proteomes" id="UP000604083">
    <property type="component" value="Unassembled WGS sequence"/>
</dbReference>